<dbReference type="EMBL" id="CP104694">
    <property type="protein sequence ID" value="UXI66432.1"/>
    <property type="molecule type" value="Genomic_DNA"/>
</dbReference>
<dbReference type="RefSeq" id="WP_261693416.1">
    <property type="nucleotide sequence ID" value="NZ_CP104694.1"/>
</dbReference>
<protein>
    <submittedName>
        <fullName evidence="1">Uncharacterized protein</fullName>
    </submittedName>
</protein>
<evidence type="ECO:0000313" key="1">
    <source>
        <dbReference type="EMBL" id="UXI66432.1"/>
    </source>
</evidence>
<dbReference type="Proteomes" id="UP001064632">
    <property type="component" value="Chromosome"/>
</dbReference>
<accession>A0ABY6BEW4</accession>
<name>A0ABY6BEW4_9GAMM</name>
<gene>
    <name evidence="1" type="ORF">N4264_16970</name>
</gene>
<proteinExistence type="predicted"/>
<sequence length="152" mass="16650">MRTSAAHVNAIDALMVFCFDGEEQVASLSRVSVPAFPCYFDDQDFGNIGSDYFYGVACVFKTYVGALWDIFPGDADASALMDFNHRLDVFMAHANAASCSAAAVLSSDDWRRLRNDARRAAQELDIQIPERIPILDVGALVSPTEFRGSQSV</sequence>
<evidence type="ECO:0000313" key="2">
    <source>
        <dbReference type="Proteomes" id="UP001064632"/>
    </source>
</evidence>
<organism evidence="1 2">
    <name type="scientific">Tahibacter amnicola</name>
    <dbReference type="NCBI Taxonomy" id="2976241"/>
    <lineage>
        <taxon>Bacteria</taxon>
        <taxon>Pseudomonadati</taxon>
        <taxon>Pseudomonadota</taxon>
        <taxon>Gammaproteobacteria</taxon>
        <taxon>Lysobacterales</taxon>
        <taxon>Rhodanobacteraceae</taxon>
        <taxon>Tahibacter</taxon>
    </lineage>
</organism>
<reference evidence="1" key="1">
    <citation type="submission" date="2022-09" db="EMBL/GenBank/DDBJ databases">
        <title>Tahibacter sp. nov., isolated from a fresh water.</title>
        <authorList>
            <person name="Baek J.H."/>
            <person name="Lee J.K."/>
            <person name="Kim J.M."/>
            <person name="Jeon C.O."/>
        </authorList>
    </citation>
    <scope>NUCLEOTIDE SEQUENCE</scope>
    <source>
        <strain evidence="1">W38</strain>
    </source>
</reference>
<keyword evidence="2" id="KW-1185">Reference proteome</keyword>